<proteinExistence type="predicted"/>
<evidence type="ECO:0000313" key="2">
    <source>
        <dbReference type="Proteomes" id="UP000823775"/>
    </source>
</evidence>
<gene>
    <name evidence="1" type="ORF">HAX54_039927</name>
</gene>
<reference evidence="1 2" key="1">
    <citation type="journal article" date="2021" name="BMC Genomics">
        <title>Datura genome reveals duplications of psychoactive alkaloid biosynthetic genes and high mutation rate following tissue culture.</title>
        <authorList>
            <person name="Rajewski A."/>
            <person name="Carter-House D."/>
            <person name="Stajich J."/>
            <person name="Litt A."/>
        </authorList>
    </citation>
    <scope>NUCLEOTIDE SEQUENCE [LARGE SCALE GENOMIC DNA]</scope>
    <source>
        <strain evidence="1">AR-01</strain>
    </source>
</reference>
<name>A0ABS8VQQ2_DATST</name>
<keyword evidence="2" id="KW-1185">Reference proteome</keyword>
<sequence length="245" mass="28008">MSIHEAIPNMYFFNVDFKIQACNGIGAKSKYVIDLGSLVKGNDLPLVHADCGWPPDIYRVEATDTFENITSERPRYTFSYTYSFSMGLKKLIDSVINSFCDTFQLCLGQLGLEVWRIVACLHVLAARIREEFTLMHLLLLYPARFIREGIIQLVHRGRRTLLGNLDDINDRGWANHFVAISFEDPSKNLFPKPWKAQCLSFGPVLLWLLVVATNLIGWVPCSQLHALLDVVIYPISKMDSKYFEE</sequence>
<dbReference type="Proteomes" id="UP000823775">
    <property type="component" value="Unassembled WGS sequence"/>
</dbReference>
<dbReference type="EMBL" id="JACEIK010005581">
    <property type="protein sequence ID" value="MCE0481838.1"/>
    <property type="molecule type" value="Genomic_DNA"/>
</dbReference>
<organism evidence="1 2">
    <name type="scientific">Datura stramonium</name>
    <name type="common">Jimsonweed</name>
    <name type="synonym">Common thornapple</name>
    <dbReference type="NCBI Taxonomy" id="4076"/>
    <lineage>
        <taxon>Eukaryota</taxon>
        <taxon>Viridiplantae</taxon>
        <taxon>Streptophyta</taxon>
        <taxon>Embryophyta</taxon>
        <taxon>Tracheophyta</taxon>
        <taxon>Spermatophyta</taxon>
        <taxon>Magnoliopsida</taxon>
        <taxon>eudicotyledons</taxon>
        <taxon>Gunneridae</taxon>
        <taxon>Pentapetalae</taxon>
        <taxon>asterids</taxon>
        <taxon>lamiids</taxon>
        <taxon>Solanales</taxon>
        <taxon>Solanaceae</taxon>
        <taxon>Solanoideae</taxon>
        <taxon>Datureae</taxon>
        <taxon>Datura</taxon>
    </lineage>
</organism>
<comment type="caution">
    <text evidence="1">The sequence shown here is derived from an EMBL/GenBank/DDBJ whole genome shotgun (WGS) entry which is preliminary data.</text>
</comment>
<accession>A0ABS8VQQ2</accession>
<evidence type="ECO:0000313" key="1">
    <source>
        <dbReference type="EMBL" id="MCE0481838.1"/>
    </source>
</evidence>
<protein>
    <submittedName>
        <fullName evidence="1">Uncharacterized protein</fullName>
    </submittedName>
</protein>